<protein>
    <submittedName>
        <fullName evidence="14">Lipid A export permease/ATP-binding protein MsbA</fullName>
    </submittedName>
</protein>
<keyword evidence="9" id="KW-0445">Lipid transport</keyword>
<proteinExistence type="predicted"/>
<dbReference type="InterPro" id="IPR027417">
    <property type="entry name" value="P-loop_NTPase"/>
</dbReference>
<dbReference type="InterPro" id="IPR011917">
    <property type="entry name" value="ABC_transpr_lipidA"/>
</dbReference>
<dbReference type="Proteomes" id="UP000304864">
    <property type="component" value="Chromosome"/>
</dbReference>
<feature type="domain" description="ABC transmembrane type-1" evidence="13">
    <location>
        <begin position="29"/>
        <end position="311"/>
    </location>
</feature>
<dbReference type="InterPro" id="IPR003593">
    <property type="entry name" value="AAA+_ATPase"/>
</dbReference>
<dbReference type="Gene3D" id="1.20.1560.10">
    <property type="entry name" value="ABC transporter type 1, transmembrane domain"/>
    <property type="match status" value="1"/>
</dbReference>
<dbReference type="GO" id="GO:0005524">
    <property type="term" value="F:ATP binding"/>
    <property type="evidence" value="ECO:0007669"/>
    <property type="project" value="UniProtKB-KW"/>
</dbReference>
<dbReference type="GO" id="GO:0015421">
    <property type="term" value="F:ABC-type oligopeptide transporter activity"/>
    <property type="evidence" value="ECO:0007669"/>
    <property type="project" value="TreeGrafter"/>
</dbReference>
<evidence type="ECO:0000259" key="13">
    <source>
        <dbReference type="PROSITE" id="PS50929"/>
    </source>
</evidence>
<keyword evidence="7" id="KW-1278">Translocase</keyword>
<dbReference type="InterPro" id="IPR011527">
    <property type="entry name" value="ABC1_TM_dom"/>
</dbReference>
<feature type="transmembrane region" description="Helical" evidence="11">
    <location>
        <begin position="253"/>
        <end position="272"/>
    </location>
</feature>
<evidence type="ECO:0000313" key="14">
    <source>
        <dbReference type="EMBL" id="QCU90707.1"/>
    </source>
</evidence>
<dbReference type="PROSITE" id="PS00211">
    <property type="entry name" value="ABC_TRANSPORTER_1"/>
    <property type="match status" value="1"/>
</dbReference>
<feature type="transmembrane region" description="Helical" evidence="11">
    <location>
        <begin position="170"/>
        <end position="187"/>
    </location>
</feature>
<dbReference type="SUPFAM" id="SSF52540">
    <property type="entry name" value="P-loop containing nucleoside triphosphate hydrolases"/>
    <property type="match status" value="1"/>
</dbReference>
<dbReference type="InterPro" id="IPR036640">
    <property type="entry name" value="ABC1_TM_sf"/>
</dbReference>
<feature type="transmembrane region" description="Helical" evidence="11">
    <location>
        <begin position="24"/>
        <end position="44"/>
    </location>
</feature>
<dbReference type="FunFam" id="3.40.50.300:FF:000218">
    <property type="entry name" value="Multidrug ABC transporter ATP-binding protein"/>
    <property type="match status" value="1"/>
</dbReference>
<keyword evidence="8 11" id="KW-1133">Transmembrane helix</keyword>
<keyword evidence="10 11" id="KW-0472">Membrane</keyword>
<dbReference type="InterPro" id="IPR039421">
    <property type="entry name" value="Type_1_exporter"/>
</dbReference>
<evidence type="ECO:0000256" key="10">
    <source>
        <dbReference type="ARBA" id="ARBA00023136"/>
    </source>
</evidence>
<dbReference type="InterPro" id="IPR017871">
    <property type="entry name" value="ABC_transporter-like_CS"/>
</dbReference>
<dbReference type="InterPro" id="IPR003439">
    <property type="entry name" value="ABC_transporter-like_ATP-bd"/>
</dbReference>
<evidence type="ECO:0000256" key="9">
    <source>
        <dbReference type="ARBA" id="ARBA00023055"/>
    </source>
</evidence>
<evidence type="ECO:0000256" key="4">
    <source>
        <dbReference type="ARBA" id="ARBA00022692"/>
    </source>
</evidence>
<dbReference type="PROSITE" id="PS50893">
    <property type="entry name" value="ABC_TRANSPORTER_2"/>
    <property type="match status" value="1"/>
</dbReference>
<keyword evidence="4 11" id="KW-0812">Transmembrane</keyword>
<evidence type="ECO:0000256" key="5">
    <source>
        <dbReference type="ARBA" id="ARBA00022741"/>
    </source>
</evidence>
<evidence type="ECO:0000259" key="12">
    <source>
        <dbReference type="PROSITE" id="PS50893"/>
    </source>
</evidence>
<dbReference type="PANTHER" id="PTHR43394">
    <property type="entry name" value="ATP-DEPENDENT PERMEASE MDL1, MITOCHONDRIAL"/>
    <property type="match status" value="1"/>
</dbReference>
<dbReference type="GO" id="GO:0016887">
    <property type="term" value="F:ATP hydrolysis activity"/>
    <property type="evidence" value="ECO:0007669"/>
    <property type="project" value="InterPro"/>
</dbReference>
<dbReference type="SUPFAM" id="SSF90123">
    <property type="entry name" value="ABC transporter transmembrane region"/>
    <property type="match status" value="1"/>
</dbReference>
<evidence type="ECO:0000256" key="8">
    <source>
        <dbReference type="ARBA" id="ARBA00022989"/>
    </source>
</evidence>
<evidence type="ECO:0000256" key="2">
    <source>
        <dbReference type="ARBA" id="ARBA00022448"/>
    </source>
</evidence>
<dbReference type="SMART" id="SM00382">
    <property type="entry name" value="AAA"/>
    <property type="match status" value="1"/>
</dbReference>
<evidence type="ECO:0000256" key="7">
    <source>
        <dbReference type="ARBA" id="ARBA00022967"/>
    </source>
</evidence>
<feature type="transmembrane region" description="Helical" evidence="11">
    <location>
        <begin position="64"/>
        <end position="82"/>
    </location>
</feature>
<accession>A0A4P9K8Q6</accession>
<dbReference type="CDD" id="cd18552">
    <property type="entry name" value="ABC_6TM_MsbA_like"/>
    <property type="match status" value="1"/>
</dbReference>
<evidence type="ECO:0000256" key="3">
    <source>
        <dbReference type="ARBA" id="ARBA00022475"/>
    </source>
</evidence>
<dbReference type="RefSeq" id="WP_138565381.1">
    <property type="nucleotide sequence ID" value="NZ_CP040602.1"/>
</dbReference>
<gene>
    <name evidence="14" type="primary">msbA</name>
    <name evidence="14" type="ORF">FE785_08730</name>
</gene>
<organism evidence="14 15">
    <name type="scientific">Thiomicrorhabdus sediminis</name>
    <dbReference type="NCBI Taxonomy" id="2580412"/>
    <lineage>
        <taxon>Bacteria</taxon>
        <taxon>Pseudomonadati</taxon>
        <taxon>Pseudomonadota</taxon>
        <taxon>Gammaproteobacteria</taxon>
        <taxon>Thiotrichales</taxon>
        <taxon>Piscirickettsiaceae</taxon>
        <taxon>Thiomicrorhabdus</taxon>
    </lineage>
</organism>
<dbReference type="KEGG" id="thig:FE785_08730"/>
<keyword evidence="6 14" id="KW-0067">ATP-binding</keyword>
<dbReference type="GO" id="GO:0005886">
    <property type="term" value="C:plasma membrane"/>
    <property type="evidence" value="ECO:0007669"/>
    <property type="project" value="UniProtKB-SubCell"/>
</dbReference>
<feature type="transmembrane region" description="Helical" evidence="11">
    <location>
        <begin position="143"/>
        <end position="163"/>
    </location>
</feature>
<dbReference type="OrthoDB" id="9759820at2"/>
<dbReference type="NCBIfam" id="TIGR02203">
    <property type="entry name" value="MsbA_lipidA"/>
    <property type="match status" value="1"/>
</dbReference>
<dbReference type="EMBL" id="CP040602">
    <property type="protein sequence ID" value="QCU90707.1"/>
    <property type="molecule type" value="Genomic_DNA"/>
</dbReference>
<dbReference type="GO" id="GO:0034040">
    <property type="term" value="F:ATPase-coupled lipid transmembrane transporter activity"/>
    <property type="evidence" value="ECO:0007669"/>
    <property type="project" value="InterPro"/>
</dbReference>
<keyword evidence="5" id="KW-0547">Nucleotide-binding</keyword>
<feature type="domain" description="ABC transporter" evidence="12">
    <location>
        <begin position="343"/>
        <end position="578"/>
    </location>
</feature>
<dbReference type="AlphaFoldDB" id="A0A4P9K8Q6"/>
<keyword evidence="3" id="KW-1003">Cell membrane</keyword>
<dbReference type="Pfam" id="PF00664">
    <property type="entry name" value="ABC_membrane"/>
    <property type="match status" value="1"/>
</dbReference>
<keyword evidence="2" id="KW-0813">Transport</keyword>
<dbReference type="PANTHER" id="PTHR43394:SF1">
    <property type="entry name" value="ATP-BINDING CASSETTE SUB-FAMILY B MEMBER 10, MITOCHONDRIAL"/>
    <property type="match status" value="1"/>
</dbReference>
<name>A0A4P9K8Q6_9GAMM</name>
<evidence type="ECO:0000313" key="15">
    <source>
        <dbReference type="Proteomes" id="UP000304864"/>
    </source>
</evidence>
<keyword evidence="15" id="KW-1185">Reference proteome</keyword>
<evidence type="ECO:0000256" key="11">
    <source>
        <dbReference type="SAM" id="Phobius"/>
    </source>
</evidence>
<evidence type="ECO:0000256" key="6">
    <source>
        <dbReference type="ARBA" id="ARBA00022840"/>
    </source>
</evidence>
<evidence type="ECO:0000256" key="1">
    <source>
        <dbReference type="ARBA" id="ARBA00004651"/>
    </source>
</evidence>
<dbReference type="PROSITE" id="PS50929">
    <property type="entry name" value="ABC_TM1F"/>
    <property type="match status" value="1"/>
</dbReference>
<comment type="subcellular location">
    <subcellularLocation>
        <location evidence="1">Cell membrane</location>
        <topology evidence="1">Multi-pass membrane protein</topology>
    </subcellularLocation>
</comment>
<sequence length="583" mass="64753">MNESPKVYSIKELYPRLFHYVKPYWKAIILLLLALILTAAMEPLMPALLKPLIDDSMIKKDMDAIVMVPLLLALVFIGKGIGEYFSKVVGQWIAHKAILDIRYQMFKKLNALPLETFQRYSSGRLMSKLTYDVLQLGNTLSEAWIVVIRDSLIILGLLGFLLYTSWQLTLMILLIAPVVAWIIQWASKLMRNSSSDMQNSMGELTHSLEESISAHKDIKIYGAESYEENKHLNITENLRQHTMEVIKVSALNVPLVQVIAAVAMSSVIYAVSLMSAEDLFTPGELIAFIVAAAMIFEPIRRLTNINETIQKGMAAAESIFELLDQPEEQDAGKQSMNIASGGIVFDKVGFKYSSSEHNLLTDLSFNLNAGTTTALVGESGSGKTTIANLISRFYNIQSGSILLDGIDIKDIKLKDLREQIAFVSQDVVLFNDSIRANIAYGHNGFDEQAIIAAAKSAHAWEFIEKLPDGLDTQIGDNGSKLSGGQRQRIAIARAFLKNAPILILDEATSALDNQSEAQVQQALEELRKNRTVLIIAHRLSTVESADNIIVLDKGRLVEQGSHQQLMQLDNEYARLQKKGMLNA</sequence>
<reference evidence="14 15" key="1">
    <citation type="submission" date="2019-05" db="EMBL/GenBank/DDBJ databases">
        <title>Thiomicrorhabdus sediminis sp. nov, a novel sulfur-oxidizing bacterium isolated from coastal sediment.</title>
        <authorList>
            <person name="Liu X."/>
        </authorList>
    </citation>
    <scope>NUCLEOTIDE SEQUENCE [LARGE SCALE GENOMIC DNA]</scope>
    <source>
        <strain evidence="14 15">G1</strain>
    </source>
</reference>
<dbReference type="Gene3D" id="3.40.50.300">
    <property type="entry name" value="P-loop containing nucleotide triphosphate hydrolases"/>
    <property type="match status" value="1"/>
</dbReference>
<dbReference type="Pfam" id="PF00005">
    <property type="entry name" value="ABC_tran"/>
    <property type="match status" value="1"/>
</dbReference>